<keyword evidence="4 7" id="KW-0472">Membrane</keyword>
<evidence type="ECO:0008006" key="10">
    <source>
        <dbReference type="Google" id="ProtNLM"/>
    </source>
</evidence>
<dbReference type="Pfam" id="PF09731">
    <property type="entry name" value="Mitofilin"/>
    <property type="match status" value="1"/>
</dbReference>
<keyword evidence="3 7" id="KW-1133">Transmembrane helix</keyword>
<proteinExistence type="predicted"/>
<gene>
    <name evidence="8" type="ORF">HKD42_07775</name>
</gene>
<evidence type="ECO:0000256" key="6">
    <source>
        <dbReference type="SAM" id="MobiDB-lite"/>
    </source>
</evidence>
<dbReference type="EMBL" id="JABCRE010000002">
    <property type="protein sequence ID" value="NMW31955.1"/>
    <property type="molecule type" value="Genomic_DNA"/>
</dbReference>
<evidence type="ECO:0000256" key="7">
    <source>
        <dbReference type="SAM" id="Phobius"/>
    </source>
</evidence>
<dbReference type="InterPro" id="IPR019133">
    <property type="entry name" value="MIC60"/>
</dbReference>
<dbReference type="RefSeq" id="WP_170011929.1">
    <property type="nucleotide sequence ID" value="NZ_JABCRE010000002.1"/>
</dbReference>
<keyword evidence="2 7" id="KW-0812">Transmembrane</keyword>
<evidence type="ECO:0000256" key="1">
    <source>
        <dbReference type="ARBA" id="ARBA00004370"/>
    </source>
</evidence>
<comment type="subcellular location">
    <subcellularLocation>
        <location evidence="1">Membrane</location>
    </subcellularLocation>
</comment>
<feature type="coiled-coil region" evidence="5">
    <location>
        <begin position="93"/>
        <end position="127"/>
    </location>
</feature>
<dbReference type="PROSITE" id="PS51257">
    <property type="entry name" value="PROKAR_LIPOPROTEIN"/>
    <property type="match status" value="1"/>
</dbReference>
<dbReference type="GO" id="GO:0016020">
    <property type="term" value="C:membrane"/>
    <property type="evidence" value="ECO:0007669"/>
    <property type="project" value="UniProtKB-SubCell"/>
</dbReference>
<protein>
    <recommendedName>
        <fullName evidence="10">Inner membrane protein</fullName>
    </recommendedName>
</protein>
<evidence type="ECO:0000313" key="8">
    <source>
        <dbReference type="EMBL" id="NMW31955.1"/>
    </source>
</evidence>
<organism evidence="8 9">
    <name type="scientific">Pontixanthobacter rizhaonensis</name>
    <dbReference type="NCBI Taxonomy" id="2730337"/>
    <lineage>
        <taxon>Bacteria</taxon>
        <taxon>Pseudomonadati</taxon>
        <taxon>Pseudomonadota</taxon>
        <taxon>Alphaproteobacteria</taxon>
        <taxon>Sphingomonadales</taxon>
        <taxon>Erythrobacteraceae</taxon>
        <taxon>Pontixanthobacter</taxon>
    </lineage>
</organism>
<reference evidence="8 9" key="1">
    <citation type="submission" date="2020-04" db="EMBL/GenBank/DDBJ databases">
        <authorList>
            <person name="Liu A."/>
        </authorList>
    </citation>
    <scope>NUCLEOTIDE SEQUENCE [LARGE SCALE GENOMIC DNA]</scope>
    <source>
        <strain evidence="8 9">RZ02</strain>
    </source>
</reference>
<accession>A0A848QP96</accession>
<evidence type="ECO:0000313" key="9">
    <source>
        <dbReference type="Proteomes" id="UP000561181"/>
    </source>
</evidence>
<keyword evidence="5" id="KW-0175">Coiled coil</keyword>
<evidence type="ECO:0000256" key="5">
    <source>
        <dbReference type="SAM" id="Coils"/>
    </source>
</evidence>
<name>A0A848QP96_9SPHN</name>
<dbReference type="AlphaFoldDB" id="A0A848QP96"/>
<dbReference type="Proteomes" id="UP000561181">
    <property type="component" value="Unassembled WGS sequence"/>
</dbReference>
<evidence type="ECO:0000256" key="3">
    <source>
        <dbReference type="ARBA" id="ARBA00022989"/>
    </source>
</evidence>
<comment type="caution">
    <text evidence="8">The sequence shown here is derived from an EMBL/GenBank/DDBJ whole genome shotgun (WGS) entry which is preliminary data.</text>
</comment>
<sequence>MDKQFSKSRTSGSWQAIIGATACAFLLGALIVGYFTWDDAPAFLGGDQTEEVAATEAKAALADAAETLSGAAEGDAEAEEGVEDAAVVVTEAVERVEDQQGGLDQRLAAAEQRLARLDLQAQAASGNAGRAEGLLIAFAARRTLERGEQLGYLADQLKLRFGMAQAEAVRTIIEASSNPIRLDQLIAQFEGLQNDLTASEEGPSLDRFRREISNLFVIRRESTPSTRPDRALNRARLSLQNGRIQSAIDEVNTLPGAAKAEDWIADARRYIRIQSALDILETSAVLETSGLRDRTGAPIEQGSPADASGEE</sequence>
<feature type="transmembrane region" description="Helical" evidence="7">
    <location>
        <begin position="12"/>
        <end position="37"/>
    </location>
</feature>
<feature type="region of interest" description="Disordered" evidence="6">
    <location>
        <begin position="291"/>
        <end position="311"/>
    </location>
</feature>
<evidence type="ECO:0000256" key="4">
    <source>
        <dbReference type="ARBA" id="ARBA00023136"/>
    </source>
</evidence>
<keyword evidence="9" id="KW-1185">Reference proteome</keyword>
<evidence type="ECO:0000256" key="2">
    <source>
        <dbReference type="ARBA" id="ARBA00022692"/>
    </source>
</evidence>